<dbReference type="Proteomes" id="UP001180551">
    <property type="component" value="Unassembled WGS sequence"/>
</dbReference>
<evidence type="ECO:0000256" key="1">
    <source>
        <dbReference type="ARBA" id="ARBA00022630"/>
    </source>
</evidence>
<dbReference type="Pfam" id="PF07992">
    <property type="entry name" value="Pyr_redox_2"/>
    <property type="match status" value="1"/>
</dbReference>
<feature type="compositionally biased region" description="Basic residues" evidence="3">
    <location>
        <begin position="171"/>
        <end position="187"/>
    </location>
</feature>
<name>A0ABU2TIX5_9ACTN</name>
<dbReference type="InterPro" id="IPR036188">
    <property type="entry name" value="FAD/NAD-bd_sf"/>
</dbReference>
<gene>
    <name evidence="5" type="ORF">RM550_35100</name>
</gene>
<dbReference type="Gene3D" id="3.50.50.60">
    <property type="entry name" value="FAD/NAD(P)-binding domain"/>
    <property type="match status" value="1"/>
</dbReference>
<feature type="domain" description="FAD/NAD(P)-binding" evidence="4">
    <location>
        <begin position="21"/>
        <end position="105"/>
    </location>
</feature>
<comment type="caution">
    <text evidence="5">The sequence shown here is derived from an EMBL/GenBank/DDBJ whole genome shotgun (WGS) entry which is preliminary data.</text>
</comment>
<feature type="region of interest" description="Disordered" evidence="3">
    <location>
        <begin position="168"/>
        <end position="187"/>
    </location>
</feature>
<evidence type="ECO:0000256" key="2">
    <source>
        <dbReference type="ARBA" id="ARBA00022827"/>
    </source>
</evidence>
<dbReference type="InterPro" id="IPR023753">
    <property type="entry name" value="FAD/NAD-binding_dom"/>
</dbReference>
<protein>
    <submittedName>
        <fullName evidence="5">NAD-binding protein</fullName>
    </submittedName>
</protein>
<evidence type="ECO:0000313" key="6">
    <source>
        <dbReference type="Proteomes" id="UP001180551"/>
    </source>
</evidence>
<dbReference type="SUPFAM" id="SSF51905">
    <property type="entry name" value="FAD/NAD(P)-binding domain"/>
    <property type="match status" value="1"/>
</dbReference>
<dbReference type="SUPFAM" id="SSF55424">
    <property type="entry name" value="FAD/NAD-linked reductases, dimerisation (C-terminal) domain"/>
    <property type="match status" value="1"/>
</dbReference>
<keyword evidence="1" id="KW-0285">Flavoprotein</keyword>
<sequence length="187" mass="19677">MCCAPSTTRRRCVVTWRPVAAWWVVGEGVLGAEIAASARGMGVEVTLAGFGPVLLGSQVGGRVGDFLTRLHAERGTDLRLGVAVEALAGSGGRVCGVRLASGTHIAEGDPAQGRFVAVYRENGEVTGVLGWNMPKQARLLRQKHLVAPRNGQPATTVRSAPCLAAPGPAALRRRTDRCGKRVQGHRP</sequence>
<evidence type="ECO:0000313" key="5">
    <source>
        <dbReference type="EMBL" id="MDT0460888.1"/>
    </source>
</evidence>
<evidence type="ECO:0000256" key="3">
    <source>
        <dbReference type="SAM" id="MobiDB-lite"/>
    </source>
</evidence>
<keyword evidence="6" id="KW-1185">Reference proteome</keyword>
<accession>A0ABU2TIX5</accession>
<evidence type="ECO:0000259" key="4">
    <source>
        <dbReference type="Pfam" id="PF07992"/>
    </source>
</evidence>
<proteinExistence type="predicted"/>
<dbReference type="RefSeq" id="WP_311627807.1">
    <property type="nucleotide sequence ID" value="NZ_JAVRFE010000080.1"/>
</dbReference>
<dbReference type="EMBL" id="JAVRFE010000080">
    <property type="protein sequence ID" value="MDT0460888.1"/>
    <property type="molecule type" value="Genomic_DNA"/>
</dbReference>
<dbReference type="InterPro" id="IPR016156">
    <property type="entry name" value="FAD/NAD-linked_Rdtase_dimer_sf"/>
</dbReference>
<keyword evidence="2" id="KW-0274">FAD</keyword>
<reference evidence="5" key="1">
    <citation type="submission" date="2024-05" db="EMBL/GenBank/DDBJ databases">
        <title>30 novel species of actinomycetes from the DSMZ collection.</title>
        <authorList>
            <person name="Nouioui I."/>
        </authorList>
    </citation>
    <scope>NUCLEOTIDE SEQUENCE</scope>
    <source>
        <strain evidence="5">DSM 41527</strain>
    </source>
</reference>
<organism evidence="5 6">
    <name type="scientific">Streptomyces mooreae</name>
    <dbReference type="NCBI Taxonomy" id="3075523"/>
    <lineage>
        <taxon>Bacteria</taxon>
        <taxon>Bacillati</taxon>
        <taxon>Actinomycetota</taxon>
        <taxon>Actinomycetes</taxon>
        <taxon>Kitasatosporales</taxon>
        <taxon>Streptomycetaceae</taxon>
        <taxon>Streptomyces</taxon>
    </lineage>
</organism>